<feature type="binding site" evidence="7">
    <location>
        <position position="18"/>
    </location>
    <ligand>
        <name>tRNA</name>
        <dbReference type="ChEBI" id="CHEBI:17843"/>
    </ligand>
</feature>
<evidence type="ECO:0000256" key="5">
    <source>
        <dbReference type="ARBA" id="ARBA00038063"/>
    </source>
</evidence>
<evidence type="ECO:0000256" key="3">
    <source>
        <dbReference type="ARBA" id="ARBA00022801"/>
    </source>
</evidence>
<evidence type="ECO:0000313" key="11">
    <source>
        <dbReference type="Proteomes" id="UP000199073"/>
    </source>
</evidence>
<dbReference type="Proteomes" id="UP000199073">
    <property type="component" value="Unassembled WGS sequence"/>
</dbReference>
<evidence type="ECO:0000256" key="9">
    <source>
        <dbReference type="RuleBase" id="RU004320"/>
    </source>
</evidence>
<feature type="active site" description="Proton acceptor" evidence="7">
    <location>
        <position position="23"/>
    </location>
</feature>
<comment type="similarity">
    <text evidence="5 7 9">Belongs to the PTH family.</text>
</comment>
<comment type="catalytic activity">
    <reaction evidence="7 8">
        <text>an N-acyl-L-alpha-aminoacyl-tRNA + H2O = an N-acyl-L-amino acid + a tRNA + H(+)</text>
        <dbReference type="Rhea" id="RHEA:54448"/>
        <dbReference type="Rhea" id="RHEA-COMP:10123"/>
        <dbReference type="Rhea" id="RHEA-COMP:13883"/>
        <dbReference type="ChEBI" id="CHEBI:15377"/>
        <dbReference type="ChEBI" id="CHEBI:15378"/>
        <dbReference type="ChEBI" id="CHEBI:59874"/>
        <dbReference type="ChEBI" id="CHEBI:78442"/>
        <dbReference type="ChEBI" id="CHEBI:138191"/>
        <dbReference type="EC" id="3.1.1.29"/>
    </reaction>
</comment>
<evidence type="ECO:0000256" key="4">
    <source>
        <dbReference type="ARBA" id="ARBA00022884"/>
    </source>
</evidence>
<comment type="function">
    <text evidence="7">Hydrolyzes ribosome-free peptidyl-tRNAs (with 1 or more amino acids incorporated), which drop off the ribosome during protein synthesis, or as a result of ribosome stalling.</text>
</comment>
<dbReference type="AlphaFoldDB" id="A0A1H0MSV8"/>
<reference evidence="10 11" key="1">
    <citation type="submission" date="2016-10" db="EMBL/GenBank/DDBJ databases">
        <authorList>
            <person name="de Groot N.N."/>
        </authorList>
    </citation>
    <scope>NUCLEOTIDE SEQUENCE [LARGE SCALE GENOMIC DNA]</scope>
    <source>
        <strain evidence="10 11">DSM 12130</strain>
    </source>
</reference>
<dbReference type="GO" id="GO:0072344">
    <property type="term" value="P:rescue of stalled ribosome"/>
    <property type="evidence" value="ECO:0007669"/>
    <property type="project" value="UniProtKB-UniRule"/>
</dbReference>
<feature type="binding site" evidence="7">
    <location>
        <position position="116"/>
    </location>
    <ligand>
        <name>tRNA</name>
        <dbReference type="ChEBI" id="CHEBI:17843"/>
    </ligand>
</feature>
<comment type="subcellular location">
    <subcellularLocation>
        <location evidence="7">Cytoplasm</location>
    </subcellularLocation>
</comment>
<dbReference type="PANTHER" id="PTHR17224">
    <property type="entry name" value="PEPTIDYL-TRNA HYDROLASE"/>
    <property type="match status" value="1"/>
</dbReference>
<proteinExistence type="inferred from homology"/>
<evidence type="ECO:0000256" key="8">
    <source>
        <dbReference type="RuleBase" id="RU000673"/>
    </source>
</evidence>
<comment type="function">
    <text evidence="7">Catalyzes the release of premature peptidyl moieties from peptidyl-tRNA molecules trapped in stalled 50S ribosomal subunits, and thus maintains levels of free tRNAs and 50S ribosomes.</text>
</comment>
<dbReference type="GO" id="GO:0005737">
    <property type="term" value="C:cytoplasm"/>
    <property type="evidence" value="ECO:0007669"/>
    <property type="project" value="UniProtKB-SubCell"/>
</dbReference>
<dbReference type="SUPFAM" id="SSF53178">
    <property type="entry name" value="Peptidyl-tRNA hydrolase-like"/>
    <property type="match status" value="1"/>
</dbReference>
<keyword evidence="11" id="KW-1185">Reference proteome</keyword>
<dbReference type="PROSITE" id="PS01195">
    <property type="entry name" value="PEPT_TRNA_HYDROL_1"/>
    <property type="match status" value="1"/>
</dbReference>
<evidence type="ECO:0000256" key="7">
    <source>
        <dbReference type="HAMAP-Rule" id="MF_00083"/>
    </source>
</evidence>
<dbReference type="FunFam" id="3.40.50.1470:FF:000001">
    <property type="entry name" value="Peptidyl-tRNA hydrolase"/>
    <property type="match status" value="1"/>
</dbReference>
<dbReference type="PANTHER" id="PTHR17224:SF1">
    <property type="entry name" value="PEPTIDYL-TRNA HYDROLASE"/>
    <property type="match status" value="1"/>
</dbReference>
<sequence length="197" mass="21942">MATEDLLLAGLGNPGEKYANTRHNIGFWVIEQLAEKWRLHNVKSKWDADYYSGAFCGRKVHLIKPQTFMNRSGDSVCRFFRFYKSNPGQLLVIHDDLDMDCGRIKLVVGGGSGGHNGIKSLVERLGCSDFYRLKIGIGRPGKGDVHPDFPVDRFVLGTVTPEESAIFEKRSPDIVRGIELFTKGDVSRATGLLNSLK</sequence>
<dbReference type="HAMAP" id="MF_00083">
    <property type="entry name" value="Pept_tRNA_hydro_bact"/>
    <property type="match status" value="1"/>
</dbReference>
<dbReference type="PROSITE" id="PS01196">
    <property type="entry name" value="PEPT_TRNA_HYDROL_2"/>
    <property type="match status" value="1"/>
</dbReference>
<keyword evidence="7" id="KW-0963">Cytoplasm</keyword>
<dbReference type="OrthoDB" id="9800507at2"/>
<dbReference type="InterPro" id="IPR018171">
    <property type="entry name" value="Pept_tRNA_hydro_CS"/>
</dbReference>
<accession>A0A1H0MSV8</accession>
<evidence type="ECO:0000256" key="2">
    <source>
        <dbReference type="ARBA" id="ARBA00022555"/>
    </source>
</evidence>
<gene>
    <name evidence="7" type="primary">pth</name>
    <name evidence="10" type="ORF">SAMN05660330_01173</name>
</gene>
<evidence type="ECO:0000256" key="1">
    <source>
        <dbReference type="ARBA" id="ARBA00013260"/>
    </source>
</evidence>
<evidence type="ECO:0000313" key="10">
    <source>
        <dbReference type="EMBL" id="SDO83467.1"/>
    </source>
</evidence>
<dbReference type="EC" id="3.1.1.29" evidence="1 7"/>
<dbReference type="Pfam" id="PF01195">
    <property type="entry name" value="Pept_tRNA_hydro"/>
    <property type="match status" value="1"/>
</dbReference>
<dbReference type="GO" id="GO:0000049">
    <property type="term" value="F:tRNA binding"/>
    <property type="evidence" value="ECO:0007669"/>
    <property type="project" value="UniProtKB-UniRule"/>
</dbReference>
<feature type="site" description="Discriminates between blocked and unblocked aminoacyl-tRNA" evidence="7">
    <location>
        <position position="13"/>
    </location>
</feature>
<protein>
    <recommendedName>
        <fullName evidence="6 7">Peptidyl-tRNA hydrolase</fullName>
        <shortName evidence="7">Pth</shortName>
        <ecNumber evidence="1 7">3.1.1.29</ecNumber>
    </recommendedName>
</protein>
<dbReference type="InterPro" id="IPR001328">
    <property type="entry name" value="Pept_tRNA_hydro"/>
</dbReference>
<keyword evidence="3 7" id="KW-0378">Hydrolase</keyword>
<dbReference type="InterPro" id="IPR036416">
    <property type="entry name" value="Pept_tRNA_hydro_sf"/>
</dbReference>
<feature type="binding site" evidence="7">
    <location>
        <position position="68"/>
    </location>
    <ligand>
        <name>tRNA</name>
        <dbReference type="ChEBI" id="CHEBI:17843"/>
    </ligand>
</feature>
<evidence type="ECO:0000256" key="6">
    <source>
        <dbReference type="ARBA" id="ARBA00050038"/>
    </source>
</evidence>
<dbReference type="EMBL" id="FNJI01000006">
    <property type="protein sequence ID" value="SDO83467.1"/>
    <property type="molecule type" value="Genomic_DNA"/>
</dbReference>
<keyword evidence="4 7" id="KW-0694">RNA-binding</keyword>
<dbReference type="RefSeq" id="WP_092220720.1">
    <property type="nucleotide sequence ID" value="NZ_FNJI01000006.1"/>
</dbReference>
<comment type="subunit">
    <text evidence="7">Monomer.</text>
</comment>
<organism evidence="10 11">
    <name type="scientific">Desulforhopalus singaporensis</name>
    <dbReference type="NCBI Taxonomy" id="91360"/>
    <lineage>
        <taxon>Bacteria</taxon>
        <taxon>Pseudomonadati</taxon>
        <taxon>Thermodesulfobacteriota</taxon>
        <taxon>Desulfobulbia</taxon>
        <taxon>Desulfobulbales</taxon>
        <taxon>Desulfocapsaceae</taxon>
        <taxon>Desulforhopalus</taxon>
    </lineage>
</organism>
<dbReference type="GO" id="GO:0006515">
    <property type="term" value="P:protein quality control for misfolded or incompletely synthesized proteins"/>
    <property type="evidence" value="ECO:0007669"/>
    <property type="project" value="UniProtKB-UniRule"/>
</dbReference>
<keyword evidence="2 7" id="KW-0820">tRNA-binding</keyword>
<dbReference type="NCBIfam" id="TIGR00447">
    <property type="entry name" value="pth"/>
    <property type="match status" value="1"/>
</dbReference>
<dbReference type="GO" id="GO:0004045">
    <property type="term" value="F:peptidyl-tRNA hydrolase activity"/>
    <property type="evidence" value="ECO:0007669"/>
    <property type="project" value="UniProtKB-UniRule"/>
</dbReference>
<dbReference type="STRING" id="91360.SAMN05660330_01173"/>
<feature type="site" description="Stabilizes the basic form of H active site to accept a proton" evidence="7">
    <location>
        <position position="95"/>
    </location>
</feature>
<dbReference type="Gene3D" id="3.40.50.1470">
    <property type="entry name" value="Peptidyl-tRNA hydrolase"/>
    <property type="match status" value="1"/>
</dbReference>
<name>A0A1H0MSV8_9BACT</name>
<feature type="binding site" evidence="7">
    <location>
        <position position="70"/>
    </location>
    <ligand>
        <name>tRNA</name>
        <dbReference type="ChEBI" id="CHEBI:17843"/>
    </ligand>
</feature>
<dbReference type="CDD" id="cd00462">
    <property type="entry name" value="PTH"/>
    <property type="match status" value="1"/>
</dbReference>